<reference evidence="2" key="1">
    <citation type="submission" date="2016-11" db="UniProtKB">
        <authorList>
            <consortium name="WormBaseParasite"/>
        </authorList>
    </citation>
    <scope>IDENTIFICATION</scope>
</reference>
<evidence type="ECO:0000313" key="1">
    <source>
        <dbReference type="Proteomes" id="UP000095287"/>
    </source>
</evidence>
<name>A0A1I7Z9C3_9BILA</name>
<organism evidence="1 2">
    <name type="scientific">Steinernema glaseri</name>
    <dbReference type="NCBI Taxonomy" id="37863"/>
    <lineage>
        <taxon>Eukaryota</taxon>
        <taxon>Metazoa</taxon>
        <taxon>Ecdysozoa</taxon>
        <taxon>Nematoda</taxon>
        <taxon>Chromadorea</taxon>
        <taxon>Rhabditida</taxon>
        <taxon>Tylenchina</taxon>
        <taxon>Panagrolaimomorpha</taxon>
        <taxon>Strongyloidoidea</taxon>
        <taxon>Steinernematidae</taxon>
        <taxon>Steinernema</taxon>
    </lineage>
</organism>
<evidence type="ECO:0000313" key="2">
    <source>
        <dbReference type="WBParaSite" id="L893_g24121.t1"/>
    </source>
</evidence>
<dbReference type="Proteomes" id="UP000095287">
    <property type="component" value="Unplaced"/>
</dbReference>
<dbReference type="WBParaSite" id="L893_g24121.t1">
    <property type="protein sequence ID" value="L893_g24121.t1"/>
    <property type="gene ID" value="L893_g24121"/>
</dbReference>
<sequence length="66" mass="7050">MCPTSVDLVGHCSVGRLIAFYRLDRSVVVSSLAGAITTDFNVILGSIYPFQLLGKIPSSDVSTFTL</sequence>
<proteinExistence type="predicted"/>
<accession>A0A1I7Z9C3</accession>
<protein>
    <submittedName>
        <fullName evidence="2">Uncharacterized protein</fullName>
    </submittedName>
</protein>
<keyword evidence="1" id="KW-1185">Reference proteome</keyword>
<dbReference type="AlphaFoldDB" id="A0A1I7Z9C3"/>